<protein>
    <recommendedName>
        <fullName evidence="10">MTHFR SAM-binding regulatory domain-containing protein</fullName>
    </recommendedName>
</protein>
<dbReference type="NCBIfam" id="TIGR00677">
    <property type="entry name" value="fadh2_euk"/>
    <property type="match status" value="1"/>
</dbReference>
<dbReference type="PANTHER" id="PTHR45754:SF1">
    <property type="entry name" value="METHYLENETETRAHYDROFOLATE REDUCTASE 1"/>
    <property type="match status" value="1"/>
</dbReference>
<comment type="caution">
    <text evidence="11">The sequence shown here is derived from an EMBL/GenBank/DDBJ whole genome shotgun (WGS) entry which is preliminary data.</text>
</comment>
<dbReference type="CDD" id="cd00537">
    <property type="entry name" value="MTHFR"/>
    <property type="match status" value="1"/>
</dbReference>
<dbReference type="FunFam" id="3.20.20.220:FF:000002">
    <property type="entry name" value="Methylenetetrahydrofolate reductase"/>
    <property type="match status" value="1"/>
</dbReference>
<accession>R4XEG2</accession>
<keyword evidence="4" id="KW-0285">Flavoprotein</keyword>
<evidence type="ECO:0000256" key="7">
    <source>
        <dbReference type="ARBA" id="ARBA00023002"/>
    </source>
</evidence>
<evidence type="ECO:0000256" key="9">
    <source>
        <dbReference type="SAM" id="MobiDB-lite"/>
    </source>
</evidence>
<evidence type="ECO:0000256" key="1">
    <source>
        <dbReference type="ARBA" id="ARBA00001974"/>
    </source>
</evidence>
<evidence type="ECO:0000313" key="12">
    <source>
        <dbReference type="Proteomes" id="UP000013776"/>
    </source>
</evidence>
<dbReference type="InterPro" id="IPR029041">
    <property type="entry name" value="FAD-linked_oxidoreductase-like"/>
</dbReference>
<dbReference type="GO" id="GO:0004489">
    <property type="term" value="F:methylenetetrahydrofolate reductase [NAD(P)H] activity"/>
    <property type="evidence" value="ECO:0007669"/>
    <property type="project" value="InterPro"/>
</dbReference>
<keyword evidence="6" id="KW-0521">NADP</keyword>
<reference evidence="11 12" key="1">
    <citation type="journal article" date="2013" name="MBio">
        <title>Genome sequencing of the plant pathogen Taphrina deformans, the causal agent of peach leaf curl.</title>
        <authorList>
            <person name="Cisse O.H."/>
            <person name="Almeida J.M.G.C.F."/>
            <person name="Fonseca A."/>
            <person name="Kumar A.A."/>
            <person name="Salojaervi J."/>
            <person name="Overmyer K."/>
            <person name="Hauser P.M."/>
            <person name="Pagni M."/>
        </authorList>
    </citation>
    <scope>NUCLEOTIDE SEQUENCE [LARGE SCALE GENOMIC DNA]</scope>
    <source>
        <strain evidence="12">PYCC 5710 / ATCC 11124 / CBS 356.35 / IMI 108563 / JCM 9778 / NBRC 8474</strain>
    </source>
</reference>
<dbReference type="eggNOG" id="KOG0564">
    <property type="taxonomic scope" value="Eukaryota"/>
</dbReference>
<dbReference type="InterPro" id="IPR053806">
    <property type="entry name" value="MTHFR_C"/>
</dbReference>
<keyword evidence="7" id="KW-0560">Oxidoreductase</keyword>
<organism evidence="11 12">
    <name type="scientific">Taphrina deformans (strain PYCC 5710 / ATCC 11124 / CBS 356.35 / IMI 108563 / JCM 9778 / NBRC 8474)</name>
    <name type="common">Peach leaf curl fungus</name>
    <name type="synonym">Lalaria deformans</name>
    <dbReference type="NCBI Taxonomy" id="1097556"/>
    <lineage>
        <taxon>Eukaryota</taxon>
        <taxon>Fungi</taxon>
        <taxon>Dikarya</taxon>
        <taxon>Ascomycota</taxon>
        <taxon>Taphrinomycotina</taxon>
        <taxon>Taphrinomycetes</taxon>
        <taxon>Taphrinales</taxon>
        <taxon>Taphrinaceae</taxon>
        <taxon>Taphrina</taxon>
    </lineage>
</organism>
<dbReference type="OrthoDB" id="16284at2759"/>
<dbReference type="EMBL" id="CAHR02000207">
    <property type="protein sequence ID" value="CCG84151.2"/>
    <property type="molecule type" value="Genomic_DNA"/>
</dbReference>
<evidence type="ECO:0000256" key="3">
    <source>
        <dbReference type="ARBA" id="ARBA00006743"/>
    </source>
</evidence>
<dbReference type="GO" id="GO:0009086">
    <property type="term" value="P:methionine biosynthetic process"/>
    <property type="evidence" value="ECO:0007669"/>
    <property type="project" value="TreeGrafter"/>
</dbReference>
<dbReference type="GO" id="GO:0035999">
    <property type="term" value="P:tetrahydrofolate interconversion"/>
    <property type="evidence" value="ECO:0007669"/>
    <property type="project" value="UniProtKB-UniPathway"/>
</dbReference>
<evidence type="ECO:0000256" key="4">
    <source>
        <dbReference type="ARBA" id="ARBA00022630"/>
    </source>
</evidence>
<keyword evidence="5" id="KW-0274">FAD</keyword>
<dbReference type="GO" id="GO:0071949">
    <property type="term" value="F:FAD binding"/>
    <property type="evidence" value="ECO:0007669"/>
    <property type="project" value="TreeGrafter"/>
</dbReference>
<dbReference type="AlphaFoldDB" id="R4XEG2"/>
<evidence type="ECO:0000259" key="10">
    <source>
        <dbReference type="Pfam" id="PF21895"/>
    </source>
</evidence>
<evidence type="ECO:0000256" key="6">
    <source>
        <dbReference type="ARBA" id="ARBA00022857"/>
    </source>
</evidence>
<feature type="region of interest" description="Disordered" evidence="9">
    <location>
        <begin position="315"/>
        <end position="365"/>
    </location>
</feature>
<dbReference type="STRING" id="1097556.R4XEG2"/>
<dbReference type="UniPathway" id="UPA00193"/>
<dbReference type="Pfam" id="PF02219">
    <property type="entry name" value="MTHFR"/>
    <property type="match status" value="1"/>
</dbReference>
<dbReference type="InterPro" id="IPR004621">
    <property type="entry name" value="Fadh2_euk"/>
</dbReference>
<comment type="cofactor">
    <cofactor evidence="1">
        <name>FAD</name>
        <dbReference type="ChEBI" id="CHEBI:57692"/>
    </cofactor>
</comment>
<comment type="similarity">
    <text evidence="3">Belongs to the methylenetetrahydrofolate reductase family.</text>
</comment>
<dbReference type="InterPro" id="IPR003171">
    <property type="entry name" value="Mehydrof_redctse-like"/>
</dbReference>
<dbReference type="SUPFAM" id="SSF51730">
    <property type="entry name" value="FAD-linked oxidoreductase"/>
    <property type="match status" value="1"/>
</dbReference>
<feature type="compositionally biased region" description="Basic and acidic residues" evidence="9">
    <location>
        <begin position="328"/>
        <end position="349"/>
    </location>
</feature>
<comment type="pathway">
    <text evidence="2 8">One-carbon metabolism; tetrahydrofolate interconversion.</text>
</comment>
<dbReference type="VEuPathDB" id="FungiDB:TAPDE_004547"/>
<proteinExistence type="inferred from homology"/>
<dbReference type="PANTHER" id="PTHR45754">
    <property type="entry name" value="METHYLENETETRAHYDROFOLATE REDUCTASE"/>
    <property type="match status" value="1"/>
</dbReference>
<evidence type="ECO:0000256" key="2">
    <source>
        <dbReference type="ARBA" id="ARBA00004777"/>
    </source>
</evidence>
<sequence>MVSPVGSGGRRLDDKIAELPHDASYYSFEFFPPKTQAGLDNLQARISRMSRFQPLFVTVTWGTGGSTAEKSLELATACEKDHGLTTCLHLTCTNMDKKILDNALATAKEAGIRNILALRGDPPRGEEYWTPNEGEFVYAIDLVRYIRKEHKDWFCIGVAAYPEGHADVTHPEALDPADDIPFLAQKVEAGANFILTQLFYDTDQFTKFHEMLLKYNSELFGKIPLIPAIMPIQSYQTLMRMTSLSHASLPKDIHDRVEAVKGNDEEVKRIGVEISIAIIQDLKMKTNNHVRGSHLCTLNLEKSVALTLMGSGLYVKPSRESSPTRTNGDVKNRAHVDHLSPDKKKDSKTKQVASNTSPDGQDSEALQAVNISEGLGSKGREATWDEYPNGRFGDSRSPAYGELDGWGVSLGVPVRKALEMWGRPESTNDITKVFVDHIAGKIMGTPWSTEPLSTETEVIRSELLSLNEKQLWTVGSQPAVNCAPSDDSRFGWGPRGGYIFQKSFVEFFAKEDQWNAIKERIKDDSQISYYAGTRRGRFESNMAATDANAVTWGIFPGKEIAQPTIIEEVSFKAWREEAFALWSEWERLYEPGSPAARLLRQVTERFWLVSIVHHDYKDESALWKIFV</sequence>
<feature type="domain" description="MTHFR SAM-binding regulatory" evidence="10">
    <location>
        <begin position="380"/>
        <end position="625"/>
    </location>
</feature>
<evidence type="ECO:0000313" key="11">
    <source>
        <dbReference type="EMBL" id="CCG84151.2"/>
    </source>
</evidence>
<dbReference type="Gene3D" id="3.20.20.220">
    <property type="match status" value="1"/>
</dbReference>
<dbReference type="Pfam" id="PF21895">
    <property type="entry name" value="MTHFR_C"/>
    <property type="match status" value="1"/>
</dbReference>
<evidence type="ECO:0000256" key="5">
    <source>
        <dbReference type="ARBA" id="ARBA00022827"/>
    </source>
</evidence>
<dbReference type="GO" id="GO:0005829">
    <property type="term" value="C:cytosol"/>
    <property type="evidence" value="ECO:0007669"/>
    <property type="project" value="TreeGrafter"/>
</dbReference>
<name>R4XEG2_TAPDE</name>
<feature type="compositionally biased region" description="Polar residues" evidence="9">
    <location>
        <begin position="350"/>
        <end position="360"/>
    </location>
</feature>
<gene>
    <name evidence="11" type="ORF">TAPDE_004547</name>
</gene>
<evidence type="ECO:0000256" key="8">
    <source>
        <dbReference type="RuleBase" id="RU004254"/>
    </source>
</evidence>
<keyword evidence="12" id="KW-1185">Reference proteome</keyword>
<dbReference type="Proteomes" id="UP000013776">
    <property type="component" value="Unassembled WGS sequence"/>
</dbReference>